<keyword evidence="2" id="KW-1185">Reference proteome</keyword>
<accession>A0ABN7WWU6</accession>
<dbReference type="EMBL" id="CAJVQB010065683">
    <property type="protein sequence ID" value="CAG8841389.1"/>
    <property type="molecule type" value="Genomic_DNA"/>
</dbReference>
<proteinExistence type="predicted"/>
<reference evidence="1 2" key="1">
    <citation type="submission" date="2021-06" db="EMBL/GenBank/DDBJ databases">
        <authorList>
            <person name="Kallberg Y."/>
            <person name="Tangrot J."/>
            <person name="Rosling A."/>
        </authorList>
    </citation>
    <scope>NUCLEOTIDE SEQUENCE [LARGE SCALE GENOMIC DNA]</scope>
    <source>
        <strain evidence="1 2">120-4 pot B 10/14</strain>
    </source>
</reference>
<evidence type="ECO:0000313" key="1">
    <source>
        <dbReference type="EMBL" id="CAG8841389.1"/>
    </source>
</evidence>
<feature type="non-terminal residue" evidence="1">
    <location>
        <position position="217"/>
    </location>
</feature>
<sequence length="217" mass="25009">MTQCNSDSLYLLCQHKTFKNNRGLQLHWQRTHQVKNNSSIQIPISDSSRVFCKLCPKKSYNTQKSLNRHETIAHSHYNTPRAGLIPQPPEAIIEFKSILVYMIQTKLKTSVQEVGRQLITIPCLKSQFIGVFNRYINRYSPNCGWYQCIFTGTSAYESLGQIFGDEKWGECKEIIDAAKHISGAIPIHIYEIQFTLWAPEVFTQSTKKLCKLARYDS</sequence>
<evidence type="ECO:0000313" key="2">
    <source>
        <dbReference type="Proteomes" id="UP000789901"/>
    </source>
</evidence>
<name>A0ABN7WWU6_GIGMA</name>
<dbReference type="Proteomes" id="UP000789901">
    <property type="component" value="Unassembled WGS sequence"/>
</dbReference>
<organism evidence="1 2">
    <name type="scientific">Gigaspora margarita</name>
    <dbReference type="NCBI Taxonomy" id="4874"/>
    <lineage>
        <taxon>Eukaryota</taxon>
        <taxon>Fungi</taxon>
        <taxon>Fungi incertae sedis</taxon>
        <taxon>Mucoromycota</taxon>
        <taxon>Glomeromycotina</taxon>
        <taxon>Glomeromycetes</taxon>
        <taxon>Diversisporales</taxon>
        <taxon>Gigasporaceae</taxon>
        <taxon>Gigaspora</taxon>
    </lineage>
</organism>
<protein>
    <submittedName>
        <fullName evidence="1">23464_t:CDS:1</fullName>
    </submittedName>
</protein>
<gene>
    <name evidence="1" type="ORF">GMARGA_LOCUS35404</name>
</gene>
<comment type="caution">
    <text evidence="1">The sequence shown here is derived from an EMBL/GenBank/DDBJ whole genome shotgun (WGS) entry which is preliminary data.</text>
</comment>